<organism evidence="2 3">
    <name type="scientific">Rotaria magnacalcarata</name>
    <dbReference type="NCBI Taxonomy" id="392030"/>
    <lineage>
        <taxon>Eukaryota</taxon>
        <taxon>Metazoa</taxon>
        <taxon>Spiralia</taxon>
        <taxon>Gnathifera</taxon>
        <taxon>Rotifera</taxon>
        <taxon>Eurotatoria</taxon>
        <taxon>Bdelloidea</taxon>
        <taxon>Philodinida</taxon>
        <taxon>Philodinidae</taxon>
        <taxon>Rotaria</taxon>
    </lineage>
</organism>
<accession>A0A8S2RJ56</accession>
<comment type="caution">
    <text evidence="2">The sequence shown here is derived from an EMBL/GenBank/DDBJ whole genome shotgun (WGS) entry which is preliminary data.</text>
</comment>
<dbReference type="Proteomes" id="UP000681720">
    <property type="component" value="Unassembled WGS sequence"/>
</dbReference>
<evidence type="ECO:0000256" key="1">
    <source>
        <dbReference type="SAM" id="MobiDB-lite"/>
    </source>
</evidence>
<gene>
    <name evidence="2" type="ORF">GIL414_LOCUS20133</name>
</gene>
<feature type="region of interest" description="Disordered" evidence="1">
    <location>
        <begin position="207"/>
        <end position="251"/>
    </location>
</feature>
<feature type="compositionally biased region" description="Low complexity" evidence="1">
    <location>
        <begin position="207"/>
        <end position="236"/>
    </location>
</feature>
<evidence type="ECO:0000313" key="3">
    <source>
        <dbReference type="Proteomes" id="UP000681720"/>
    </source>
</evidence>
<name>A0A8S2RJ56_9BILA</name>
<feature type="non-terminal residue" evidence="2">
    <location>
        <position position="1"/>
    </location>
</feature>
<reference evidence="2" key="1">
    <citation type="submission" date="2021-02" db="EMBL/GenBank/DDBJ databases">
        <authorList>
            <person name="Nowell W R."/>
        </authorList>
    </citation>
    <scope>NUCLEOTIDE SEQUENCE</scope>
</reference>
<protein>
    <submittedName>
        <fullName evidence="2">Uncharacterized protein</fullName>
    </submittedName>
</protein>
<dbReference type="AlphaFoldDB" id="A0A8S2RJ56"/>
<sequence length="251" mass="28532">MLASLKNTKGITDDLSSSSVFDTPCSSVSSASPDKPDIVIVLDDDNAENDIKLDKHSITDIIEKYDNSIANSLIEKLEINTELIVVKPNLPIRICATAKAYSNLQDTHIIMVLNPRLSTPEYFRRHLLNIDYKELRAHYQDAFQNSNQIKQSNYTIGDIIRVRKFGNQYHNVRIVDIDCSIIKICFFERKSKKEIWIHTNSSIIEQSQQISQSTTPSIPSSPQTPTEELNNSYSDLSRLRKRKSQSSNANE</sequence>
<proteinExistence type="predicted"/>
<dbReference type="EMBL" id="CAJOBJ010012519">
    <property type="protein sequence ID" value="CAF4165535.1"/>
    <property type="molecule type" value="Genomic_DNA"/>
</dbReference>
<feature type="region of interest" description="Disordered" evidence="1">
    <location>
        <begin position="1"/>
        <end position="32"/>
    </location>
</feature>
<evidence type="ECO:0000313" key="2">
    <source>
        <dbReference type="EMBL" id="CAF4165535.1"/>
    </source>
</evidence>